<gene>
    <name evidence="3" type="ORF">ACFO8M_09245</name>
</gene>
<dbReference type="RefSeq" id="WP_387973683.1">
    <property type="nucleotide sequence ID" value="NZ_JBHRWO010000008.1"/>
</dbReference>
<name>A0ABV7PVQ6_9ACTN</name>
<dbReference type="PROSITE" id="PS00101">
    <property type="entry name" value="HEXAPEP_TRANSFERASES"/>
    <property type="match status" value="1"/>
</dbReference>
<dbReference type="EMBL" id="JBHRWO010000008">
    <property type="protein sequence ID" value="MFC3492669.1"/>
    <property type="molecule type" value="Genomic_DNA"/>
</dbReference>
<reference evidence="4" key="1">
    <citation type="journal article" date="2019" name="Int. J. Syst. Evol. Microbiol.">
        <title>The Global Catalogue of Microorganisms (GCM) 10K type strain sequencing project: providing services to taxonomists for standard genome sequencing and annotation.</title>
        <authorList>
            <consortium name="The Broad Institute Genomics Platform"/>
            <consortium name="The Broad Institute Genome Sequencing Center for Infectious Disease"/>
            <person name="Wu L."/>
            <person name="Ma J."/>
        </authorList>
    </citation>
    <scope>NUCLEOTIDE SEQUENCE [LARGE SCALE GENOMIC DNA]</scope>
    <source>
        <strain evidence="4">CGMCC 4.7396</strain>
    </source>
</reference>
<dbReference type="PANTHER" id="PTHR43300">
    <property type="entry name" value="ACETYLTRANSFERASE"/>
    <property type="match status" value="1"/>
</dbReference>
<keyword evidence="1" id="KW-0808">Transferase</keyword>
<dbReference type="InterPro" id="IPR050179">
    <property type="entry name" value="Trans_hexapeptide_repeat"/>
</dbReference>
<organism evidence="3 4">
    <name type="scientific">Glycomyces rhizosphaerae</name>
    <dbReference type="NCBI Taxonomy" id="2054422"/>
    <lineage>
        <taxon>Bacteria</taxon>
        <taxon>Bacillati</taxon>
        <taxon>Actinomycetota</taxon>
        <taxon>Actinomycetes</taxon>
        <taxon>Glycomycetales</taxon>
        <taxon>Glycomycetaceae</taxon>
        <taxon>Glycomyces</taxon>
    </lineage>
</organism>
<dbReference type="InterPro" id="IPR018357">
    <property type="entry name" value="Hexapep_transf_CS"/>
</dbReference>
<keyword evidence="3" id="KW-0012">Acyltransferase</keyword>
<dbReference type="SUPFAM" id="SSF51161">
    <property type="entry name" value="Trimeric LpxA-like enzymes"/>
    <property type="match status" value="1"/>
</dbReference>
<proteinExistence type="predicted"/>
<protein>
    <submittedName>
        <fullName evidence="3">Acyltransferase</fullName>
    </submittedName>
</protein>
<evidence type="ECO:0000256" key="1">
    <source>
        <dbReference type="ARBA" id="ARBA00022679"/>
    </source>
</evidence>
<keyword evidence="2" id="KW-0677">Repeat</keyword>
<dbReference type="CDD" id="cd04647">
    <property type="entry name" value="LbH_MAT_like"/>
    <property type="match status" value="1"/>
</dbReference>
<keyword evidence="4" id="KW-1185">Reference proteome</keyword>
<sequence length="562" mass="61362">MPAETAASLPYEENRFDFSPWRFWSEAPDGQRDRQRELQQRLRIERGYDLGEGCFLSPLAAIQNDSLNLGDRTYVAAGAYLTGDLSMGADCTVNPYTVVRGDITMGDCVRIGAHTSIIAFNHVTTDPDTPVVWQGLTSQGITIGDDVWIGSHVVVLDGVTVGSRSVLAAGAVVTKDVPEGAIVGGSPARVLKWRVPPADPVAKSDTSLGDLVAEFADRARTEAADVLERCWNPTSGLFSDRPGRAPTVRAQCDAIEIADLLLGGPPTQLPVQEQISRLRSWQDEQTGLVGQFDHDGTYLSRRTDLDDGEAAYHVLSVGYALDLLGSAFTHPINLAPADSAEAVTRWLDAQPWRENPWHAGSDVDQLGTAMTWNRLGGHGNPAGCEEALFGWMLTRADPNTGLWAPVDHEDLRRPVNGWYRAVRGTFGQFGVPVPYPERVVDTVLRHLDDATWFAPERLNACNVLDVAHPLWITRRTGHRTDEVVSKARTLLGHALANWIPGRGFGFAAPSPDGGETQPGLQGTEMWLAIIWYLADLLGVAERLGYRPRGVHNPDAALRRHSL</sequence>
<comment type="caution">
    <text evidence="3">The sequence shown here is derived from an EMBL/GenBank/DDBJ whole genome shotgun (WGS) entry which is preliminary data.</text>
</comment>
<dbReference type="InterPro" id="IPR001451">
    <property type="entry name" value="Hexapep"/>
</dbReference>
<dbReference type="Proteomes" id="UP001595712">
    <property type="component" value="Unassembled WGS sequence"/>
</dbReference>
<dbReference type="Pfam" id="PF00132">
    <property type="entry name" value="Hexapep"/>
    <property type="match status" value="1"/>
</dbReference>
<dbReference type="GO" id="GO:0016746">
    <property type="term" value="F:acyltransferase activity"/>
    <property type="evidence" value="ECO:0007669"/>
    <property type="project" value="UniProtKB-KW"/>
</dbReference>
<evidence type="ECO:0000256" key="2">
    <source>
        <dbReference type="ARBA" id="ARBA00022737"/>
    </source>
</evidence>
<evidence type="ECO:0000313" key="3">
    <source>
        <dbReference type="EMBL" id="MFC3492669.1"/>
    </source>
</evidence>
<dbReference type="InterPro" id="IPR011004">
    <property type="entry name" value="Trimer_LpxA-like_sf"/>
</dbReference>
<dbReference type="PANTHER" id="PTHR43300:SF11">
    <property type="entry name" value="ACETYLTRANSFERASE RV3034C-RELATED"/>
    <property type="match status" value="1"/>
</dbReference>
<dbReference type="Gene3D" id="2.160.10.10">
    <property type="entry name" value="Hexapeptide repeat proteins"/>
    <property type="match status" value="1"/>
</dbReference>
<evidence type="ECO:0000313" key="4">
    <source>
        <dbReference type="Proteomes" id="UP001595712"/>
    </source>
</evidence>
<accession>A0ABV7PVQ6</accession>